<dbReference type="RefSeq" id="WP_207465211.1">
    <property type="nucleotide sequence ID" value="NZ_JAFNAW010000003.1"/>
</dbReference>
<name>A0ABV7IB45_9RHOB</name>
<dbReference type="InterPro" id="IPR052021">
    <property type="entry name" value="Type-I_RS_S_subunit"/>
</dbReference>
<keyword evidence="5" id="KW-0378">Hydrolase</keyword>
<evidence type="ECO:0000256" key="1">
    <source>
        <dbReference type="ARBA" id="ARBA00010923"/>
    </source>
</evidence>
<feature type="domain" description="Type I restriction modification DNA specificity" evidence="4">
    <location>
        <begin position="47"/>
        <end position="149"/>
    </location>
</feature>
<dbReference type="InterPro" id="IPR044946">
    <property type="entry name" value="Restrct_endonuc_typeI_TRD_sf"/>
</dbReference>
<dbReference type="GO" id="GO:0004519">
    <property type="term" value="F:endonuclease activity"/>
    <property type="evidence" value="ECO:0007669"/>
    <property type="project" value="UniProtKB-KW"/>
</dbReference>
<evidence type="ECO:0000259" key="4">
    <source>
        <dbReference type="Pfam" id="PF01420"/>
    </source>
</evidence>
<dbReference type="EMBL" id="JBHRTE010000010">
    <property type="protein sequence ID" value="MFC3166891.1"/>
    <property type="molecule type" value="Genomic_DNA"/>
</dbReference>
<comment type="similarity">
    <text evidence="1">Belongs to the type-I restriction system S methylase family.</text>
</comment>
<organism evidence="5 6">
    <name type="scientific">Paracoccus fontiphilus</name>
    <dbReference type="NCBI Taxonomy" id="1815556"/>
    <lineage>
        <taxon>Bacteria</taxon>
        <taxon>Pseudomonadati</taxon>
        <taxon>Pseudomonadota</taxon>
        <taxon>Alphaproteobacteria</taxon>
        <taxon>Rhodobacterales</taxon>
        <taxon>Paracoccaceae</taxon>
        <taxon>Paracoccus</taxon>
    </lineage>
</organism>
<sequence>MGNLDTLPLRYIRSDILERKTIAAGDTLIETAGGTKDQPTGRSVFISASVVGAAKFPLVCASFARFLRPDPNRIDSEFLFWKLQDEYHSRRMLPYHVQHTGVARFQYTQFAGNYSLSLPPLPEQRAIAATLGALDDKIELNRKMNATLEAMARALFRDWFVDFGPTRARMEGAAPYLSPALWPLFPAHLDAQGKPEGWEVSTIGDEVRVVGGSTPSTKDPELWDGSINWATPKDLSTLAAPVLLKTSRSITAAGLAKISSGLLPVGSLLLSSRAPIGYLAIAEVPVAINQGFIGMICDKRMSNVFAWLWTLENMEAILAKANGSTFQEISKGNFRSLPVIVPSAPVLHAFDAIAKPLYERIAKNERESRTLAQTRDLLLPRLMSGELQVVEFNSQKAEHA</sequence>
<evidence type="ECO:0000256" key="3">
    <source>
        <dbReference type="ARBA" id="ARBA00023125"/>
    </source>
</evidence>
<protein>
    <submittedName>
        <fullName evidence="5">Restriction endonuclease subunit S</fullName>
        <ecNumber evidence="5">3.1.21.-</ecNumber>
    </submittedName>
</protein>
<evidence type="ECO:0000313" key="6">
    <source>
        <dbReference type="Proteomes" id="UP001595557"/>
    </source>
</evidence>
<keyword evidence="5" id="KW-0255">Endonuclease</keyword>
<evidence type="ECO:0000256" key="2">
    <source>
        <dbReference type="ARBA" id="ARBA00022747"/>
    </source>
</evidence>
<dbReference type="CDD" id="cd17273">
    <property type="entry name" value="RMtype1_S_EcoJA69PI-TRD1-CR1_like"/>
    <property type="match status" value="1"/>
</dbReference>
<dbReference type="Gene3D" id="1.10.287.1120">
    <property type="entry name" value="Bipartite methylase S protein"/>
    <property type="match status" value="1"/>
</dbReference>
<dbReference type="Pfam" id="PF01420">
    <property type="entry name" value="Methylase_S"/>
    <property type="match status" value="2"/>
</dbReference>
<keyword evidence="3" id="KW-0238">DNA-binding</keyword>
<dbReference type="Proteomes" id="UP001595557">
    <property type="component" value="Unassembled WGS sequence"/>
</dbReference>
<gene>
    <name evidence="5" type="ORF">ACFOD7_02375</name>
</gene>
<proteinExistence type="inferred from homology"/>
<accession>A0ABV7IB45</accession>
<dbReference type="SUPFAM" id="SSF116734">
    <property type="entry name" value="DNA methylase specificity domain"/>
    <property type="match status" value="2"/>
</dbReference>
<evidence type="ECO:0000313" key="5">
    <source>
        <dbReference type="EMBL" id="MFC3166891.1"/>
    </source>
</evidence>
<dbReference type="InterPro" id="IPR000055">
    <property type="entry name" value="Restrct_endonuc_typeI_TRD"/>
</dbReference>
<dbReference type="PANTHER" id="PTHR30408">
    <property type="entry name" value="TYPE-1 RESTRICTION ENZYME ECOKI SPECIFICITY PROTEIN"/>
    <property type="match status" value="1"/>
</dbReference>
<dbReference type="GO" id="GO:0016787">
    <property type="term" value="F:hydrolase activity"/>
    <property type="evidence" value="ECO:0007669"/>
    <property type="project" value="UniProtKB-KW"/>
</dbReference>
<keyword evidence="5" id="KW-0540">Nuclease</keyword>
<dbReference type="Gene3D" id="3.90.220.20">
    <property type="entry name" value="DNA methylase specificity domains"/>
    <property type="match status" value="2"/>
</dbReference>
<keyword evidence="6" id="KW-1185">Reference proteome</keyword>
<reference evidence="6" key="1">
    <citation type="journal article" date="2019" name="Int. J. Syst. Evol. Microbiol.">
        <title>The Global Catalogue of Microorganisms (GCM) 10K type strain sequencing project: providing services to taxonomists for standard genome sequencing and annotation.</title>
        <authorList>
            <consortium name="The Broad Institute Genomics Platform"/>
            <consortium name="The Broad Institute Genome Sequencing Center for Infectious Disease"/>
            <person name="Wu L."/>
            <person name="Ma J."/>
        </authorList>
    </citation>
    <scope>NUCLEOTIDE SEQUENCE [LARGE SCALE GENOMIC DNA]</scope>
    <source>
        <strain evidence="6">KCTC 52239</strain>
    </source>
</reference>
<comment type="caution">
    <text evidence="5">The sequence shown here is derived from an EMBL/GenBank/DDBJ whole genome shotgun (WGS) entry which is preliminary data.</text>
</comment>
<feature type="domain" description="Type I restriction modification DNA specificity" evidence="4">
    <location>
        <begin position="195"/>
        <end position="344"/>
    </location>
</feature>
<dbReference type="EC" id="3.1.21.-" evidence="5"/>
<dbReference type="PANTHER" id="PTHR30408:SF13">
    <property type="entry name" value="TYPE I RESTRICTION ENZYME HINDI SPECIFICITY SUBUNIT"/>
    <property type="match status" value="1"/>
</dbReference>
<keyword evidence="2" id="KW-0680">Restriction system</keyword>